<proteinExistence type="predicted"/>
<dbReference type="Gene3D" id="3.30.420.240">
    <property type="match status" value="1"/>
</dbReference>
<organism evidence="1 2">
    <name type="scientific">Amycolatopsis vancoresmycina DSM 44592</name>
    <dbReference type="NCBI Taxonomy" id="1292037"/>
    <lineage>
        <taxon>Bacteria</taxon>
        <taxon>Bacillati</taxon>
        <taxon>Actinomycetota</taxon>
        <taxon>Actinomycetes</taxon>
        <taxon>Pseudonocardiales</taxon>
        <taxon>Pseudonocardiaceae</taxon>
        <taxon>Amycolatopsis</taxon>
    </lineage>
</organism>
<dbReference type="EMBL" id="AOUO01000254">
    <property type="protein sequence ID" value="EOD66896.1"/>
    <property type="molecule type" value="Genomic_DNA"/>
</dbReference>
<dbReference type="InterPro" id="IPR027417">
    <property type="entry name" value="P-loop_NTPase"/>
</dbReference>
<comment type="caution">
    <text evidence="1">The sequence shown here is derived from an EMBL/GenBank/DDBJ whole genome shotgun (WGS) entry which is preliminary data.</text>
</comment>
<protein>
    <recommendedName>
        <fullName evidence="3">Terminase</fullName>
    </recommendedName>
</protein>
<dbReference type="Proteomes" id="UP000014139">
    <property type="component" value="Unassembled WGS sequence"/>
</dbReference>
<evidence type="ECO:0008006" key="3">
    <source>
        <dbReference type="Google" id="ProtNLM"/>
    </source>
</evidence>
<dbReference type="AlphaFoldDB" id="R1I2Z9"/>
<evidence type="ECO:0000313" key="1">
    <source>
        <dbReference type="EMBL" id="EOD66896.1"/>
    </source>
</evidence>
<dbReference type="OrthoDB" id="9775154at2"/>
<dbReference type="eggNOG" id="COG0507">
    <property type="taxonomic scope" value="Bacteria"/>
</dbReference>
<sequence length="504" mass="55308">MSSNATSAWSRADVAAGLSAVEQLRAANTARRLARDGGEWTRERLGEHLWSMQVQALDSIRDNRFTAVQACHGPGKSRMASRAAAWWMETHPPGTARVVTTAPTGDQVKAILWSEINNAASTAEARGEPFRGRINETEWKIGKQLLAFGRKPSDYNPHAFQGIHARYVLVIIDEACGVVKQFWTAARALTTGEHCRILAIGNPDDPNSEFARVCASDRWNVIKISAFDTPNFTGEWVPDELREVLVGPSYVEDMRREFGEDSPIYSAKVLGEFPLDSDDGVVRYSSLKACSAPEPIPRTDAELLPVELGVDLGAGGDETVIQERRGMVVGRTWSLRTTDAMVAVGHVLRAVEETGATSVKLDVIGIGWGVHGRLVELKGQGKLDCSVIGVNVSETSDHPEKYARLRSQIWWEVGRRLTEDRGIDFSGLDEQRRDKLFAQLAAPKYTLDSSGRIVVEPKPDTKKRLGRSPDQADALLLAFYRPHGGAGDALDWLKATKTAQTGGR</sequence>
<dbReference type="PATRIC" id="fig|1292037.4.peg.3677"/>
<reference evidence="1 2" key="1">
    <citation type="submission" date="2013-02" db="EMBL/GenBank/DDBJ databases">
        <title>Draft genome sequence of Amycolatopsis vancoresmycina strain DSM 44592T.</title>
        <authorList>
            <person name="Kumar S."/>
            <person name="Kaur N."/>
            <person name="Kaur C."/>
            <person name="Raghava G.P.S."/>
            <person name="Mayilraj S."/>
        </authorList>
    </citation>
    <scope>NUCLEOTIDE SEQUENCE [LARGE SCALE GENOMIC DNA]</scope>
    <source>
        <strain evidence="1 2">DSM 44592</strain>
    </source>
</reference>
<evidence type="ECO:0000313" key="2">
    <source>
        <dbReference type="Proteomes" id="UP000014139"/>
    </source>
</evidence>
<dbReference type="SUPFAM" id="SSF52540">
    <property type="entry name" value="P-loop containing nucleoside triphosphate hydrolases"/>
    <property type="match status" value="1"/>
</dbReference>
<accession>R1I2Z9</accession>
<dbReference type="Gene3D" id="3.40.50.300">
    <property type="entry name" value="P-loop containing nucleotide triphosphate hydrolases"/>
    <property type="match status" value="1"/>
</dbReference>
<gene>
    <name evidence="1" type="ORF">H480_19273</name>
</gene>
<dbReference type="RefSeq" id="WP_003087120.1">
    <property type="nucleotide sequence ID" value="NZ_AOUO01000254.1"/>
</dbReference>
<keyword evidence="2" id="KW-1185">Reference proteome</keyword>
<name>R1I2Z9_9PSEU</name>